<evidence type="ECO:0000256" key="9">
    <source>
        <dbReference type="ARBA" id="ARBA00023289"/>
    </source>
</evidence>
<dbReference type="PANTHER" id="PTHR24072">
    <property type="entry name" value="RHO FAMILY GTPASE"/>
    <property type="match status" value="1"/>
</dbReference>
<dbReference type="Proteomes" id="UP001303760">
    <property type="component" value="Unassembled WGS sequence"/>
</dbReference>
<keyword evidence="14" id="KW-1185">Reference proteome</keyword>
<keyword evidence="8" id="KW-0449">Lipoprotein</keyword>
<dbReference type="FunFam" id="3.40.50.300:FF:000983">
    <property type="entry name" value="Rho family GTPase"/>
    <property type="match status" value="1"/>
</dbReference>
<protein>
    <recommendedName>
        <fullName evidence="12">Azaphilone pigments biosynthesis cluster protein L N-terminal domain-containing protein</fullName>
    </recommendedName>
</protein>
<evidence type="ECO:0000256" key="4">
    <source>
        <dbReference type="ARBA" id="ARBA00022481"/>
    </source>
</evidence>
<gene>
    <name evidence="13" type="ORF">C8A03DRAFT_36541</name>
</gene>
<dbReference type="GO" id="GO:0005886">
    <property type="term" value="C:plasma membrane"/>
    <property type="evidence" value="ECO:0007669"/>
    <property type="project" value="UniProtKB-SubCell"/>
</dbReference>
<reference evidence="13" key="2">
    <citation type="submission" date="2023-05" db="EMBL/GenBank/DDBJ databases">
        <authorList>
            <consortium name="Lawrence Berkeley National Laboratory"/>
            <person name="Steindorff A."/>
            <person name="Hensen N."/>
            <person name="Bonometti L."/>
            <person name="Westerberg I."/>
            <person name="Brannstrom I.O."/>
            <person name="Guillou S."/>
            <person name="Cros-Aarteil S."/>
            <person name="Calhoun S."/>
            <person name="Haridas S."/>
            <person name="Kuo A."/>
            <person name="Mondo S."/>
            <person name="Pangilinan J."/>
            <person name="Riley R."/>
            <person name="Labutti K."/>
            <person name="Andreopoulos B."/>
            <person name="Lipzen A."/>
            <person name="Chen C."/>
            <person name="Yanf M."/>
            <person name="Daum C."/>
            <person name="Ng V."/>
            <person name="Clum A."/>
            <person name="Ohm R."/>
            <person name="Martin F."/>
            <person name="Silar P."/>
            <person name="Natvig D."/>
            <person name="Lalanne C."/>
            <person name="Gautier V."/>
            <person name="Ament-Velasquez S.L."/>
            <person name="Kruys A."/>
            <person name="Hutchinson M.I."/>
            <person name="Powell A.J."/>
            <person name="Barry K."/>
            <person name="Miller A.N."/>
            <person name="Grigoriev I.V."/>
            <person name="Debuchy R."/>
            <person name="Gladieux P."/>
            <person name="Thoren M.H."/>
            <person name="Johannesson H."/>
        </authorList>
    </citation>
    <scope>NUCLEOTIDE SEQUENCE</scope>
    <source>
        <strain evidence="13">CBS 532.94</strain>
    </source>
</reference>
<dbReference type="SUPFAM" id="SSF52540">
    <property type="entry name" value="P-loop containing nucleoside triphosphate hydrolases"/>
    <property type="match status" value="1"/>
</dbReference>
<dbReference type="Pfam" id="PF00071">
    <property type="entry name" value="Ras"/>
    <property type="match status" value="1"/>
</dbReference>
<keyword evidence="4" id="KW-0488">Methylation</keyword>
<dbReference type="Pfam" id="PF17111">
    <property type="entry name" value="PigL_N"/>
    <property type="match status" value="1"/>
</dbReference>
<feature type="region of interest" description="Disordered" evidence="10">
    <location>
        <begin position="654"/>
        <end position="683"/>
    </location>
</feature>
<keyword evidence="7" id="KW-0472">Membrane</keyword>
<dbReference type="NCBIfam" id="TIGR00231">
    <property type="entry name" value="small_GTP"/>
    <property type="match status" value="1"/>
</dbReference>
<feature type="compositionally biased region" description="Polar residues" evidence="10">
    <location>
        <begin position="292"/>
        <end position="311"/>
    </location>
</feature>
<feature type="signal peptide" evidence="11">
    <location>
        <begin position="1"/>
        <end position="23"/>
    </location>
</feature>
<feature type="region of interest" description="Disordered" evidence="10">
    <location>
        <begin position="290"/>
        <end position="420"/>
    </location>
</feature>
<dbReference type="SMART" id="SM00173">
    <property type="entry name" value="RAS"/>
    <property type="match status" value="1"/>
</dbReference>
<dbReference type="Gene3D" id="3.40.50.300">
    <property type="entry name" value="P-loop containing nucleotide triphosphate hydrolases"/>
    <property type="match status" value="1"/>
</dbReference>
<keyword evidence="11" id="KW-0732">Signal</keyword>
<dbReference type="AlphaFoldDB" id="A0AAN7H9K8"/>
<dbReference type="SMART" id="SM00174">
    <property type="entry name" value="RHO"/>
    <property type="match status" value="1"/>
</dbReference>
<accession>A0AAN7H9K8</accession>
<feature type="compositionally biased region" description="Polar residues" evidence="10">
    <location>
        <begin position="661"/>
        <end position="676"/>
    </location>
</feature>
<evidence type="ECO:0000256" key="2">
    <source>
        <dbReference type="ARBA" id="ARBA00010142"/>
    </source>
</evidence>
<evidence type="ECO:0000256" key="7">
    <source>
        <dbReference type="ARBA" id="ARBA00023136"/>
    </source>
</evidence>
<dbReference type="GO" id="GO:0003924">
    <property type="term" value="F:GTPase activity"/>
    <property type="evidence" value="ECO:0007669"/>
    <property type="project" value="InterPro"/>
</dbReference>
<evidence type="ECO:0000256" key="1">
    <source>
        <dbReference type="ARBA" id="ARBA00004342"/>
    </source>
</evidence>
<dbReference type="InterPro" id="IPR027417">
    <property type="entry name" value="P-loop_NTPase"/>
</dbReference>
<evidence type="ECO:0000256" key="5">
    <source>
        <dbReference type="ARBA" id="ARBA00022741"/>
    </source>
</evidence>
<dbReference type="PROSITE" id="PS51419">
    <property type="entry name" value="RAB"/>
    <property type="match status" value="1"/>
</dbReference>
<keyword evidence="9" id="KW-0636">Prenylation</keyword>
<evidence type="ECO:0000259" key="12">
    <source>
        <dbReference type="Pfam" id="PF17111"/>
    </source>
</evidence>
<name>A0AAN7H9K8_9PEZI</name>
<keyword evidence="3" id="KW-1003">Cell membrane</keyword>
<keyword evidence="5" id="KW-0547">Nucleotide-binding</keyword>
<organism evidence="13 14">
    <name type="scientific">Achaetomium macrosporum</name>
    <dbReference type="NCBI Taxonomy" id="79813"/>
    <lineage>
        <taxon>Eukaryota</taxon>
        <taxon>Fungi</taxon>
        <taxon>Dikarya</taxon>
        <taxon>Ascomycota</taxon>
        <taxon>Pezizomycotina</taxon>
        <taxon>Sordariomycetes</taxon>
        <taxon>Sordariomycetidae</taxon>
        <taxon>Sordariales</taxon>
        <taxon>Chaetomiaceae</taxon>
        <taxon>Achaetomium</taxon>
    </lineage>
</organism>
<dbReference type="PROSITE" id="PS51421">
    <property type="entry name" value="RAS"/>
    <property type="match status" value="1"/>
</dbReference>
<comment type="similarity">
    <text evidence="2">Belongs to the small GTPase superfamily. Rho family.</text>
</comment>
<feature type="chain" id="PRO_5043009534" description="Azaphilone pigments biosynthesis cluster protein L N-terminal domain-containing protein" evidence="11">
    <location>
        <begin position="24"/>
        <end position="683"/>
    </location>
</feature>
<comment type="subcellular location">
    <subcellularLocation>
        <location evidence="1">Cell membrane</location>
        <topology evidence="1">Lipid-anchor</topology>
        <orientation evidence="1">Cytoplasmic side</orientation>
    </subcellularLocation>
</comment>
<evidence type="ECO:0000256" key="3">
    <source>
        <dbReference type="ARBA" id="ARBA00022475"/>
    </source>
</evidence>
<dbReference type="PROSITE" id="PS51420">
    <property type="entry name" value="RHO"/>
    <property type="match status" value="1"/>
</dbReference>
<feature type="domain" description="Azaphilone pigments biosynthesis cluster protein L N-terminal" evidence="12">
    <location>
        <begin position="1"/>
        <end position="188"/>
    </location>
</feature>
<proteinExistence type="inferred from homology"/>
<reference evidence="13" key="1">
    <citation type="journal article" date="2023" name="Mol. Phylogenet. Evol.">
        <title>Genome-scale phylogeny and comparative genomics of the fungal order Sordariales.</title>
        <authorList>
            <person name="Hensen N."/>
            <person name="Bonometti L."/>
            <person name="Westerberg I."/>
            <person name="Brannstrom I.O."/>
            <person name="Guillou S."/>
            <person name="Cros-Aarteil S."/>
            <person name="Calhoun S."/>
            <person name="Haridas S."/>
            <person name="Kuo A."/>
            <person name="Mondo S."/>
            <person name="Pangilinan J."/>
            <person name="Riley R."/>
            <person name="LaButti K."/>
            <person name="Andreopoulos B."/>
            <person name="Lipzen A."/>
            <person name="Chen C."/>
            <person name="Yan M."/>
            <person name="Daum C."/>
            <person name="Ng V."/>
            <person name="Clum A."/>
            <person name="Steindorff A."/>
            <person name="Ohm R.A."/>
            <person name="Martin F."/>
            <person name="Silar P."/>
            <person name="Natvig D.O."/>
            <person name="Lalanne C."/>
            <person name="Gautier V."/>
            <person name="Ament-Velasquez S.L."/>
            <person name="Kruys A."/>
            <person name="Hutchinson M.I."/>
            <person name="Powell A.J."/>
            <person name="Barry K."/>
            <person name="Miller A.N."/>
            <person name="Grigoriev I.V."/>
            <person name="Debuchy R."/>
            <person name="Gladieux P."/>
            <person name="Hiltunen Thoren M."/>
            <person name="Johannesson H."/>
        </authorList>
    </citation>
    <scope>NUCLEOTIDE SEQUENCE</scope>
    <source>
        <strain evidence="13">CBS 532.94</strain>
    </source>
</reference>
<dbReference type="GO" id="GO:0007264">
    <property type="term" value="P:small GTPase-mediated signal transduction"/>
    <property type="evidence" value="ECO:0007669"/>
    <property type="project" value="InterPro"/>
</dbReference>
<sequence length="683" mass="74708">MDPLSISTAVLAFLSVSIKVCVGLKQLKNEAKDAGTTIHALVTDIGGLRRVLQSMEDTFQDIDDDQVLRETGYIGSHWRNLNQCLNDGYMALTEFDEMLLELNKTVRVLDQARRQLRLQSAATRIAQFRQQIQAYKDTLQLSLQTIILWNSVALQKATSNIAPDLEAIHQEIRRLATNVDVKIQAMQDLMIGSQDNKTGDTASKLRNCIHSAASVLSAASTIRSEEALSDDGTTAQSLDWPLLSSSGSQDDVMAWINSSTVDLSLAFQRQLTPAGPSILVSSIDHRVESETSLRASSPPQRQTSTQRSFASMASAEIPSRNAPVTSTLNATSSMNLHQPEEPPRLSAPLPECLPTSEAMGVSSQQQATPVSEEAAPQQTAITTTHKRSRSRLSRLFAVRWGSDSPSAGPRSKAKKGRPQGVPQYAEYRRKLCFIGDGACGKTCLIIAASKGSFPEVYVPTVFENYVCDAEANGKPVELALWDTAGQEDYDRLRPLSYPDTHGMVLCFAIDSPDSLWNVLAKWIFEAAHFCKEVPVFLVGCKHDLREDPKTIGELIRTGQRPGLTVAGLIGARCYFETSAKTRHGIDGSDGLMDVLAQEVLTRCKTSPLPHSNRDDIRSIIDDGWTPGWTPVLRQMERHSAKYVPSSGGESATGYWRLASGGQHSPVSKGSNTSNLSGFFRRSS</sequence>
<evidence type="ECO:0000256" key="6">
    <source>
        <dbReference type="ARBA" id="ARBA00023134"/>
    </source>
</evidence>
<dbReference type="InterPro" id="IPR001806">
    <property type="entry name" value="Small_GTPase"/>
</dbReference>
<dbReference type="InterPro" id="IPR005225">
    <property type="entry name" value="Small_GTP-bd"/>
</dbReference>
<dbReference type="InterPro" id="IPR003578">
    <property type="entry name" value="Small_GTPase_Rho"/>
</dbReference>
<evidence type="ECO:0000313" key="14">
    <source>
        <dbReference type="Proteomes" id="UP001303760"/>
    </source>
</evidence>
<keyword evidence="6" id="KW-0342">GTP-binding</keyword>
<evidence type="ECO:0000256" key="8">
    <source>
        <dbReference type="ARBA" id="ARBA00023288"/>
    </source>
</evidence>
<feature type="compositionally biased region" description="Polar residues" evidence="10">
    <location>
        <begin position="322"/>
        <end position="336"/>
    </location>
</feature>
<evidence type="ECO:0000256" key="10">
    <source>
        <dbReference type="SAM" id="MobiDB-lite"/>
    </source>
</evidence>
<dbReference type="SMART" id="SM00175">
    <property type="entry name" value="RAB"/>
    <property type="match status" value="1"/>
</dbReference>
<evidence type="ECO:0000256" key="11">
    <source>
        <dbReference type="SAM" id="SignalP"/>
    </source>
</evidence>
<dbReference type="GO" id="GO:0005525">
    <property type="term" value="F:GTP binding"/>
    <property type="evidence" value="ECO:0007669"/>
    <property type="project" value="UniProtKB-KW"/>
</dbReference>
<comment type="caution">
    <text evidence="13">The sequence shown here is derived from an EMBL/GenBank/DDBJ whole genome shotgun (WGS) entry which is preliminary data.</text>
</comment>
<dbReference type="PRINTS" id="PR00449">
    <property type="entry name" value="RASTRNSFRMNG"/>
</dbReference>
<dbReference type="EMBL" id="MU860253">
    <property type="protein sequence ID" value="KAK4235593.1"/>
    <property type="molecule type" value="Genomic_DNA"/>
</dbReference>
<evidence type="ECO:0000313" key="13">
    <source>
        <dbReference type="EMBL" id="KAK4235593.1"/>
    </source>
</evidence>
<dbReference type="InterPro" id="IPR031348">
    <property type="entry name" value="PigL_N"/>
</dbReference>